<evidence type="ECO:0000313" key="2">
    <source>
        <dbReference type="EMBL" id="KAI5315435.1"/>
    </source>
</evidence>
<dbReference type="Gene3D" id="3.90.180.10">
    <property type="entry name" value="Medium-chain alcohol dehydrogenases, catalytic domain"/>
    <property type="match status" value="2"/>
</dbReference>
<dbReference type="InterPro" id="IPR011032">
    <property type="entry name" value="GroES-like_sf"/>
</dbReference>
<name>A0AAD4UYR0_PRUDU</name>
<evidence type="ECO:0000313" key="3">
    <source>
        <dbReference type="Proteomes" id="UP001054821"/>
    </source>
</evidence>
<dbReference type="InterPro" id="IPR052733">
    <property type="entry name" value="Chloroplast_QOR"/>
</dbReference>
<reference evidence="2 3" key="1">
    <citation type="journal article" date="2022" name="G3 (Bethesda)">
        <title>Whole-genome sequence and methylome profiling of the almond [Prunus dulcis (Mill.) D.A. Webb] cultivar 'Nonpareil'.</title>
        <authorList>
            <person name="D'Amico-Willman K.M."/>
            <person name="Ouma W.Z."/>
            <person name="Meulia T."/>
            <person name="Sideli G.M."/>
            <person name="Gradziel T.M."/>
            <person name="Fresnedo-Ramirez J."/>
        </authorList>
    </citation>
    <scope>NUCLEOTIDE SEQUENCE [LARGE SCALE GENOMIC DNA]</scope>
    <source>
        <strain evidence="2">Clone GOH B32 T37-40</strain>
    </source>
</reference>
<evidence type="ECO:0000259" key="1">
    <source>
        <dbReference type="Pfam" id="PF08240"/>
    </source>
</evidence>
<organism evidence="2 3">
    <name type="scientific">Prunus dulcis</name>
    <name type="common">Almond</name>
    <name type="synonym">Amygdalus dulcis</name>
    <dbReference type="NCBI Taxonomy" id="3755"/>
    <lineage>
        <taxon>Eukaryota</taxon>
        <taxon>Viridiplantae</taxon>
        <taxon>Streptophyta</taxon>
        <taxon>Embryophyta</taxon>
        <taxon>Tracheophyta</taxon>
        <taxon>Spermatophyta</taxon>
        <taxon>Magnoliopsida</taxon>
        <taxon>eudicotyledons</taxon>
        <taxon>Gunneridae</taxon>
        <taxon>Pentapetalae</taxon>
        <taxon>rosids</taxon>
        <taxon>fabids</taxon>
        <taxon>Rosales</taxon>
        <taxon>Rosaceae</taxon>
        <taxon>Amygdaloideae</taxon>
        <taxon>Amygdaleae</taxon>
        <taxon>Prunus</taxon>
    </lineage>
</organism>
<comment type="caution">
    <text evidence="2">The sequence shown here is derived from an EMBL/GenBank/DDBJ whole genome shotgun (WGS) entry which is preliminary data.</text>
</comment>
<dbReference type="PANTHER" id="PTHR44013">
    <property type="entry name" value="ZINC-TYPE ALCOHOL DEHYDROGENASE-LIKE PROTEIN C16A3.02C"/>
    <property type="match status" value="1"/>
</dbReference>
<keyword evidence="3" id="KW-1185">Reference proteome</keyword>
<dbReference type="SUPFAM" id="SSF50129">
    <property type="entry name" value="GroES-like"/>
    <property type="match status" value="1"/>
</dbReference>
<feature type="domain" description="Alcohol dehydrogenase-like N-terminal" evidence="1">
    <location>
        <begin position="44"/>
        <end position="97"/>
    </location>
</feature>
<dbReference type="AlphaFoldDB" id="A0AAD4UYR0"/>
<dbReference type="EMBL" id="JAJFAZ020000008">
    <property type="protein sequence ID" value="KAI5315435.1"/>
    <property type="molecule type" value="Genomic_DNA"/>
</dbReference>
<protein>
    <recommendedName>
        <fullName evidence="1">Alcohol dehydrogenase-like N-terminal domain-containing protein</fullName>
    </recommendedName>
</protein>
<dbReference type="Gene3D" id="3.40.50.720">
    <property type="entry name" value="NAD(P)-binding Rossmann-like Domain"/>
    <property type="match status" value="1"/>
</dbReference>
<proteinExistence type="predicted"/>
<accession>A0AAD4UYR0</accession>
<dbReference type="PANTHER" id="PTHR44013:SF1">
    <property type="entry name" value="ZINC-TYPE ALCOHOL DEHYDROGENASE-LIKE PROTEIN C16A3.02C"/>
    <property type="match status" value="1"/>
</dbReference>
<dbReference type="Pfam" id="PF08240">
    <property type="entry name" value="ADH_N"/>
    <property type="match status" value="1"/>
</dbReference>
<dbReference type="InterPro" id="IPR013154">
    <property type="entry name" value="ADH-like_N"/>
</dbReference>
<dbReference type="Proteomes" id="UP001054821">
    <property type="component" value="Chromosome 8"/>
</dbReference>
<gene>
    <name evidence="2" type="ORF">L3X38_044611</name>
</gene>
<sequence>MAARLMDAVAYESYGGGPDGLKHVKVPIPSPKKDEACFDLFSPRKFPFIPAVDVAGEVVEVGQGVEKFKEGDKVVAMLNFINAGGLAEFAIASETFITSARPPEVSAAEGAGLPSSGLTAHQALTKAAGIKLDGTGLLKNILITGASGGVGHSVLSTNPGSFCSF</sequence>